<dbReference type="Proteomes" id="UP001519290">
    <property type="component" value="Unassembled WGS sequence"/>
</dbReference>
<name>A0ABS4X4K3_9MICO</name>
<keyword evidence="6" id="KW-1185">Reference proteome</keyword>
<evidence type="ECO:0000313" key="6">
    <source>
        <dbReference type="Proteomes" id="UP001519290"/>
    </source>
</evidence>
<proteinExistence type="predicted"/>
<comment type="caution">
    <text evidence="5">The sequence shown here is derived from an EMBL/GenBank/DDBJ whole genome shotgun (WGS) entry which is preliminary data.</text>
</comment>
<dbReference type="Pfam" id="PF01152">
    <property type="entry name" value="Bac_globin"/>
    <property type="match status" value="1"/>
</dbReference>
<dbReference type="InterPro" id="IPR001486">
    <property type="entry name" value="Hemoglobin_trunc"/>
</dbReference>
<dbReference type="InterPro" id="IPR012292">
    <property type="entry name" value="Globin/Proto"/>
</dbReference>
<dbReference type="Gene3D" id="1.10.490.10">
    <property type="entry name" value="Globins"/>
    <property type="match status" value="1"/>
</dbReference>
<accession>A0ABS4X4K3</accession>
<gene>
    <name evidence="5" type="ORF">JOF43_003374</name>
</gene>
<keyword evidence="3" id="KW-0479">Metal-binding</keyword>
<evidence type="ECO:0000256" key="2">
    <source>
        <dbReference type="ARBA" id="ARBA00022617"/>
    </source>
</evidence>
<keyword evidence="4" id="KW-0408">Iron</keyword>
<dbReference type="RefSeq" id="WP_209904110.1">
    <property type="nucleotide sequence ID" value="NZ_BAAAJW010000012.1"/>
</dbReference>
<evidence type="ECO:0000256" key="1">
    <source>
        <dbReference type="ARBA" id="ARBA00022448"/>
    </source>
</evidence>
<dbReference type="SUPFAM" id="SSF46458">
    <property type="entry name" value="Globin-like"/>
    <property type="match status" value="1"/>
</dbReference>
<reference evidence="5 6" key="1">
    <citation type="submission" date="2021-03" db="EMBL/GenBank/DDBJ databases">
        <title>Sequencing the genomes of 1000 actinobacteria strains.</title>
        <authorList>
            <person name="Klenk H.-P."/>
        </authorList>
    </citation>
    <scope>NUCLEOTIDE SEQUENCE [LARGE SCALE GENOMIC DNA]</scope>
    <source>
        <strain evidence="5 6">DSM 14566</strain>
    </source>
</reference>
<evidence type="ECO:0000313" key="5">
    <source>
        <dbReference type="EMBL" id="MBP2383385.1"/>
    </source>
</evidence>
<evidence type="ECO:0000256" key="3">
    <source>
        <dbReference type="ARBA" id="ARBA00022723"/>
    </source>
</evidence>
<evidence type="ECO:0000256" key="4">
    <source>
        <dbReference type="ARBA" id="ARBA00023004"/>
    </source>
</evidence>
<sequence length="151" mass="16446">MDRSIYEVAGGMDAMRRVARCWHDLALVDPVVAHAFSHGYAEDHEERLAAYLAQGLGGPPAYTSRFGSAAHVDRIHAGNRVHEDFDRAGIAVFARAVDDAMIPEPAAGALKDYWAWATTTVVNAFPESADDVPAQRPVHTYDWDGPVGSEQ</sequence>
<organism evidence="5 6">
    <name type="scientific">Brachybacterium sacelli</name>
    <dbReference type="NCBI Taxonomy" id="173364"/>
    <lineage>
        <taxon>Bacteria</taxon>
        <taxon>Bacillati</taxon>
        <taxon>Actinomycetota</taxon>
        <taxon>Actinomycetes</taxon>
        <taxon>Micrococcales</taxon>
        <taxon>Dermabacteraceae</taxon>
        <taxon>Brachybacterium</taxon>
    </lineage>
</organism>
<keyword evidence="1" id="KW-0813">Transport</keyword>
<dbReference type="EMBL" id="JAGIOD010000002">
    <property type="protein sequence ID" value="MBP2383385.1"/>
    <property type="molecule type" value="Genomic_DNA"/>
</dbReference>
<protein>
    <submittedName>
        <fullName evidence="5">Hemoglobin</fullName>
    </submittedName>
</protein>
<dbReference type="InterPro" id="IPR009050">
    <property type="entry name" value="Globin-like_sf"/>
</dbReference>
<keyword evidence="2" id="KW-0349">Heme</keyword>